<dbReference type="InterPro" id="IPR012373">
    <property type="entry name" value="Ferrdict_sens_TM"/>
</dbReference>
<protein>
    <submittedName>
        <fullName evidence="3">FecR protein</fullName>
    </submittedName>
</protein>
<dbReference type="Pfam" id="PF04773">
    <property type="entry name" value="FecR"/>
    <property type="match status" value="1"/>
</dbReference>
<dbReference type="OrthoDB" id="258532at2"/>
<evidence type="ECO:0000313" key="3">
    <source>
        <dbReference type="EMBL" id="QDT66681.1"/>
    </source>
</evidence>
<evidence type="ECO:0000259" key="2">
    <source>
        <dbReference type="Pfam" id="PF04773"/>
    </source>
</evidence>
<evidence type="ECO:0000256" key="1">
    <source>
        <dbReference type="SAM" id="Phobius"/>
    </source>
</evidence>
<accession>A0A517TE75</accession>
<evidence type="ECO:0000313" key="4">
    <source>
        <dbReference type="Proteomes" id="UP000319976"/>
    </source>
</evidence>
<keyword evidence="1" id="KW-1133">Transmembrane helix</keyword>
<dbReference type="RefSeq" id="WP_145265958.1">
    <property type="nucleotide sequence ID" value="NZ_CP036316.1"/>
</dbReference>
<keyword evidence="1" id="KW-0472">Membrane</keyword>
<keyword evidence="4" id="KW-1185">Reference proteome</keyword>
<gene>
    <name evidence="3" type="ORF">V22_39520</name>
</gene>
<dbReference type="EMBL" id="CP036316">
    <property type="protein sequence ID" value="QDT66681.1"/>
    <property type="molecule type" value="Genomic_DNA"/>
</dbReference>
<dbReference type="Proteomes" id="UP000319976">
    <property type="component" value="Chromosome"/>
</dbReference>
<dbReference type="Gene3D" id="2.60.120.1440">
    <property type="match status" value="1"/>
</dbReference>
<dbReference type="InterPro" id="IPR006860">
    <property type="entry name" value="FecR"/>
</dbReference>
<proteinExistence type="predicted"/>
<sequence length="439" mass="48548">MTEHTSDDHGIETLLDEVMNGTAERDRFNQINLLLRRDKSLCFDVVNYAELNAELQKSAHHRDPLSFFLNERQVEKKAGRRMATVLGAVASLALVAVVGFMIAIYSPAPPAAGKLVGLSADAIWSGEGYRPGDLILERMTVTIKKGIASFKLNNGVVISIEGPTTIQATNSEETRLLKGLLYAAVPEKAIGYTVRTEDAEIIDLGTVFVVERNEQSGTRVVVNKGVVEARAINNTGQSNVHELTAGLAMQFQGGVGVSSDPASWLQITDLSQRMERIGNGIEKMDGDIRISSSYPTNLREDIVPTNGHLLVLHEEMRTEIQQELQLSGRFGEHQLEPGDVINSYLIHYNPLPSYGKGAKGSITFSRPIYAILDQTAELTKTDSLFSDGNMQYSNDEFRGMEVDDTISLSEDRRTLYLHPGVHQDNYLDQLRILFLNARQ</sequence>
<keyword evidence="1" id="KW-0812">Transmembrane</keyword>
<feature type="domain" description="FecR protein" evidence="2">
    <location>
        <begin position="142"/>
        <end position="228"/>
    </location>
</feature>
<organism evidence="3 4">
    <name type="scientific">Calycomorphotria hydatis</name>
    <dbReference type="NCBI Taxonomy" id="2528027"/>
    <lineage>
        <taxon>Bacteria</taxon>
        <taxon>Pseudomonadati</taxon>
        <taxon>Planctomycetota</taxon>
        <taxon>Planctomycetia</taxon>
        <taxon>Planctomycetales</taxon>
        <taxon>Planctomycetaceae</taxon>
        <taxon>Calycomorphotria</taxon>
    </lineage>
</organism>
<dbReference type="AlphaFoldDB" id="A0A517TE75"/>
<dbReference type="KEGG" id="chya:V22_39520"/>
<dbReference type="PANTHER" id="PTHR30273:SF2">
    <property type="entry name" value="PROTEIN FECR"/>
    <property type="match status" value="1"/>
</dbReference>
<reference evidence="3 4" key="1">
    <citation type="submission" date="2019-02" db="EMBL/GenBank/DDBJ databases">
        <title>Deep-cultivation of Planctomycetes and their phenomic and genomic characterization uncovers novel biology.</title>
        <authorList>
            <person name="Wiegand S."/>
            <person name="Jogler M."/>
            <person name="Boedeker C."/>
            <person name="Pinto D."/>
            <person name="Vollmers J."/>
            <person name="Rivas-Marin E."/>
            <person name="Kohn T."/>
            <person name="Peeters S.H."/>
            <person name="Heuer A."/>
            <person name="Rast P."/>
            <person name="Oberbeckmann S."/>
            <person name="Bunk B."/>
            <person name="Jeske O."/>
            <person name="Meyerdierks A."/>
            <person name="Storesund J.E."/>
            <person name="Kallscheuer N."/>
            <person name="Luecker S."/>
            <person name="Lage O.M."/>
            <person name="Pohl T."/>
            <person name="Merkel B.J."/>
            <person name="Hornburger P."/>
            <person name="Mueller R.-W."/>
            <person name="Bruemmer F."/>
            <person name="Labrenz M."/>
            <person name="Spormann A.M."/>
            <person name="Op den Camp H."/>
            <person name="Overmann J."/>
            <person name="Amann R."/>
            <person name="Jetten M.S.M."/>
            <person name="Mascher T."/>
            <person name="Medema M.H."/>
            <person name="Devos D.P."/>
            <person name="Kaster A.-K."/>
            <person name="Ovreas L."/>
            <person name="Rohde M."/>
            <person name="Galperin M.Y."/>
            <person name="Jogler C."/>
        </authorList>
    </citation>
    <scope>NUCLEOTIDE SEQUENCE [LARGE SCALE GENOMIC DNA]</scope>
    <source>
        <strain evidence="3 4">V22</strain>
    </source>
</reference>
<name>A0A517TE75_9PLAN</name>
<dbReference type="PANTHER" id="PTHR30273">
    <property type="entry name" value="PERIPLASMIC SIGNAL SENSOR AND SIGMA FACTOR ACTIVATOR FECR-RELATED"/>
    <property type="match status" value="1"/>
</dbReference>
<feature type="transmembrane region" description="Helical" evidence="1">
    <location>
        <begin position="82"/>
        <end position="105"/>
    </location>
</feature>
<dbReference type="GO" id="GO:0016989">
    <property type="term" value="F:sigma factor antagonist activity"/>
    <property type="evidence" value="ECO:0007669"/>
    <property type="project" value="TreeGrafter"/>
</dbReference>